<dbReference type="EMBL" id="JAUJEA010000014">
    <property type="protein sequence ID" value="MDN5205001.1"/>
    <property type="molecule type" value="Genomic_DNA"/>
</dbReference>
<organism evidence="2 3">
    <name type="scientific">Splendidivirga corallicola</name>
    <dbReference type="NCBI Taxonomy" id="3051826"/>
    <lineage>
        <taxon>Bacteria</taxon>
        <taxon>Pseudomonadati</taxon>
        <taxon>Bacteroidota</taxon>
        <taxon>Cytophagia</taxon>
        <taxon>Cytophagales</taxon>
        <taxon>Splendidivirgaceae</taxon>
        <taxon>Splendidivirga</taxon>
    </lineage>
</organism>
<dbReference type="SUPFAM" id="SSF82171">
    <property type="entry name" value="DPP6 N-terminal domain-like"/>
    <property type="match status" value="1"/>
</dbReference>
<dbReference type="SUPFAM" id="SSF48452">
    <property type="entry name" value="TPR-like"/>
    <property type="match status" value="1"/>
</dbReference>
<evidence type="ECO:0000256" key="1">
    <source>
        <dbReference type="SAM" id="SignalP"/>
    </source>
</evidence>
<name>A0ABT8KW97_9BACT</name>
<evidence type="ECO:0000313" key="3">
    <source>
        <dbReference type="Proteomes" id="UP001172082"/>
    </source>
</evidence>
<feature type="signal peptide" evidence="1">
    <location>
        <begin position="1"/>
        <end position="24"/>
    </location>
</feature>
<gene>
    <name evidence="2" type="ORF">QQ008_26665</name>
</gene>
<dbReference type="RefSeq" id="WP_346755025.1">
    <property type="nucleotide sequence ID" value="NZ_JAUJEA010000014.1"/>
</dbReference>
<keyword evidence="3" id="KW-1185">Reference proteome</keyword>
<reference evidence="2" key="1">
    <citation type="submission" date="2023-06" db="EMBL/GenBank/DDBJ databases">
        <title>Genomic of Parafulvivirga corallium.</title>
        <authorList>
            <person name="Wang G."/>
        </authorList>
    </citation>
    <scope>NUCLEOTIDE SEQUENCE</scope>
    <source>
        <strain evidence="2">BMA10</strain>
    </source>
</reference>
<protein>
    <submittedName>
        <fullName evidence="2">Tetratricopeptide repeat protein</fullName>
    </submittedName>
</protein>
<comment type="caution">
    <text evidence="2">The sequence shown here is derived from an EMBL/GenBank/DDBJ whole genome shotgun (WGS) entry which is preliminary data.</text>
</comment>
<dbReference type="InterPro" id="IPR011659">
    <property type="entry name" value="WD40"/>
</dbReference>
<feature type="chain" id="PRO_5046352045" evidence="1">
    <location>
        <begin position="25"/>
        <end position="547"/>
    </location>
</feature>
<evidence type="ECO:0000313" key="2">
    <source>
        <dbReference type="EMBL" id="MDN5205001.1"/>
    </source>
</evidence>
<proteinExistence type="predicted"/>
<dbReference type="Proteomes" id="UP001172082">
    <property type="component" value="Unassembled WGS sequence"/>
</dbReference>
<sequence length="547" mass="63208">MRWLRYLKLLILFISAFHLNELHAQETILTGLKSNEKRADALLKKGRLKDALELYLYTFERKRKDELNLKIARTYFQLNDVERSVEWYKNFLLINETLPAEDQFLYAESLTSTGSYEEAIDWYTKYSTENPADSRSLAKIKQLKDLTNLLEDSVIYEIHPLKINSSFSDYSPTYYQNGIVFVSNRERTDVLDVNSINAEDRQFYQTLYYSRFRETNEGLYEQFILEEPTVFDKQMKAKYHEGPVAFFPGENKMIYTKNGESDRKGSTLQLFIAERQNGKWIDVAPFPFNNINYSVSHPTLSTDGKTMYFVSNMPEGYGGTDIYKTHYVNEHWTKPVNLGPEVNTKGDESFPFLFQNKDLYFASNGHPGLGGLDIFKLKTLSTSNEIVNLGYPVNTRYDDFSIALDSLGKTGYFCSNRTRQPDNDDIYAIEINDEEPVKFISGTVCFANSSDQSNSTTQILVEATVLLIDKIRSDTIAQAMTDSKGGFILKIPYPGSFRLLTQKEQYGSHQINFVVPKRKSFQQKHDIVLVRRWSDSVVDKNHSYENQ</sequence>
<dbReference type="Pfam" id="PF07676">
    <property type="entry name" value="PD40"/>
    <property type="match status" value="1"/>
</dbReference>
<keyword evidence="1" id="KW-0732">Signal</keyword>
<accession>A0ABT8KW97</accession>
<dbReference type="InterPro" id="IPR011990">
    <property type="entry name" value="TPR-like_helical_dom_sf"/>
</dbReference>
<dbReference type="Gene3D" id="1.25.40.10">
    <property type="entry name" value="Tetratricopeptide repeat domain"/>
    <property type="match status" value="1"/>
</dbReference>